<evidence type="ECO:0000256" key="12">
    <source>
        <dbReference type="ARBA" id="ARBA00031088"/>
    </source>
</evidence>
<protein>
    <recommendedName>
        <fullName evidence="4">16S rRNA (cytosine(967)-C(5))-methyltransferase</fullName>
        <ecNumber evidence="4">2.1.1.176</ecNumber>
    </recommendedName>
    <alternativeName>
        <fullName evidence="11">16S rRNA m5C967 methyltransferase</fullName>
    </alternativeName>
    <alternativeName>
        <fullName evidence="12">rRNA (cytosine-C(5)-)-methyltransferase RsmB</fullName>
    </alternativeName>
</protein>
<comment type="similarity">
    <text evidence="3 14">Belongs to the class I-like SAM-binding methyltransferase superfamily. RsmB/NOP family.</text>
</comment>
<dbReference type="OrthoDB" id="9810297at2"/>
<evidence type="ECO:0000256" key="14">
    <source>
        <dbReference type="PROSITE-ProRule" id="PRU01023"/>
    </source>
</evidence>
<feature type="binding site" evidence="14">
    <location>
        <position position="290"/>
    </location>
    <ligand>
        <name>S-adenosyl-L-methionine</name>
        <dbReference type="ChEBI" id="CHEBI:59789"/>
    </ligand>
</feature>
<evidence type="ECO:0000256" key="4">
    <source>
        <dbReference type="ARBA" id="ARBA00012140"/>
    </source>
</evidence>
<dbReference type="RefSeq" id="WP_146624166.1">
    <property type="nucleotide sequence ID" value="NZ_BJCC01000038.1"/>
</dbReference>
<dbReference type="CDD" id="cd02440">
    <property type="entry name" value="AdoMet_MTases"/>
    <property type="match status" value="1"/>
</dbReference>
<reference evidence="17" key="1">
    <citation type="submission" date="2019-02" db="EMBL/GenBank/DDBJ databases">
        <title>Draft genome sequence of Enterococcus sp. Gos25-1.</title>
        <authorList>
            <person name="Tanaka N."/>
            <person name="Shiwa Y."/>
            <person name="Fujita N."/>
        </authorList>
    </citation>
    <scope>NUCLEOTIDE SEQUENCE [LARGE SCALE GENOMIC DNA]</scope>
    <source>
        <strain evidence="17">Gos25-1</strain>
    </source>
</reference>
<dbReference type="PRINTS" id="PR02008">
    <property type="entry name" value="RCMTFAMILY"/>
</dbReference>
<keyword evidence="6" id="KW-0698">rRNA processing</keyword>
<evidence type="ECO:0000256" key="10">
    <source>
        <dbReference type="ARBA" id="ARBA00022884"/>
    </source>
</evidence>
<dbReference type="FunFam" id="3.40.50.150:FF:000022">
    <property type="entry name" value="Ribosomal RNA small subunit methyltransferase B"/>
    <property type="match status" value="1"/>
</dbReference>
<dbReference type="EC" id="2.1.1.176" evidence="4"/>
<keyword evidence="5" id="KW-0963">Cytoplasm</keyword>
<dbReference type="NCBIfam" id="TIGR00563">
    <property type="entry name" value="rsmB"/>
    <property type="match status" value="1"/>
</dbReference>
<dbReference type="InterPro" id="IPR035926">
    <property type="entry name" value="NusB-like_sf"/>
</dbReference>
<dbReference type="SUPFAM" id="SSF53335">
    <property type="entry name" value="S-adenosyl-L-methionine-dependent methyltransferases"/>
    <property type="match status" value="1"/>
</dbReference>
<evidence type="ECO:0000256" key="6">
    <source>
        <dbReference type="ARBA" id="ARBA00022552"/>
    </source>
</evidence>
<dbReference type="Gene3D" id="3.40.50.150">
    <property type="entry name" value="Vaccinia Virus protein VP39"/>
    <property type="match status" value="1"/>
</dbReference>
<keyword evidence="8 14" id="KW-0808">Transferase</keyword>
<dbReference type="GO" id="GO:0003723">
    <property type="term" value="F:RNA binding"/>
    <property type="evidence" value="ECO:0007669"/>
    <property type="project" value="UniProtKB-UniRule"/>
</dbReference>
<comment type="caution">
    <text evidence="16">The sequence shown here is derived from an EMBL/GenBank/DDBJ whole genome shotgun (WGS) entry which is preliminary data.</text>
</comment>
<dbReference type="InterPro" id="IPR049560">
    <property type="entry name" value="MeTrfase_RsmB-F_NOP2_cat"/>
</dbReference>
<evidence type="ECO:0000256" key="8">
    <source>
        <dbReference type="ARBA" id="ARBA00022679"/>
    </source>
</evidence>
<evidence type="ECO:0000259" key="15">
    <source>
        <dbReference type="PROSITE" id="PS51686"/>
    </source>
</evidence>
<dbReference type="EMBL" id="BJCC01000038">
    <property type="protein sequence ID" value="GCF95796.1"/>
    <property type="molecule type" value="Genomic_DNA"/>
</dbReference>
<dbReference type="PANTHER" id="PTHR22807">
    <property type="entry name" value="NOP2 YEAST -RELATED NOL1/NOP2/FMU SUN DOMAIN-CONTAINING"/>
    <property type="match status" value="1"/>
</dbReference>
<dbReference type="InterPro" id="IPR004573">
    <property type="entry name" value="rRNA_ssu_MeTfrase_B"/>
</dbReference>
<dbReference type="InterPro" id="IPR018314">
    <property type="entry name" value="RsmB/NOL1/NOP2-like_CS"/>
</dbReference>
<dbReference type="InterPro" id="IPR001678">
    <property type="entry name" value="MeTrfase_RsmB-F_NOP2_dom"/>
</dbReference>
<dbReference type="SUPFAM" id="SSF48013">
    <property type="entry name" value="NusB-like"/>
    <property type="match status" value="1"/>
</dbReference>
<evidence type="ECO:0000313" key="17">
    <source>
        <dbReference type="Proteomes" id="UP000290567"/>
    </source>
</evidence>
<evidence type="ECO:0000256" key="2">
    <source>
        <dbReference type="ARBA" id="ARBA00004496"/>
    </source>
</evidence>
<dbReference type="NCBIfam" id="NF011494">
    <property type="entry name" value="PRK14902.1"/>
    <property type="match status" value="1"/>
</dbReference>
<evidence type="ECO:0000256" key="13">
    <source>
        <dbReference type="ARBA" id="ARBA00047283"/>
    </source>
</evidence>
<sequence>MSKKVPAKLLHSVRYTALQAIERIKHGGAYSNLLLNELLNKHQVPVKDSGLLTELVYGTISRQRSLDFYLQPFIEKAKKVDGWVKSLLELSIYQMTYLDRVPDHAIINEAVEIAKAKGNPGTGKFVNGVLRTIQRKGLPRLDSIQDPIERLAIEISLPSFLTKKFVQEMGMEETRKMGLSLLEPSHVSARVDLRFISREEAIEILKTEGIAARNSQVSPYGIVADKGFLAGSSLFQKGWLTIQDESSMLVAQAMNIQPGDKILDACAAPGGKTTHMAALLDGQGEVTALDIHEHKLKLVRENAERLHVEQVVKTQKLDARTAAETFAPESFDRILIDAPCSGLGLMRRKPDIKNQKRPEDFVQLPQIQLAILESCAPTLKKGGTMVYSTCTITPEENQEVVTKFLAAHAEFEKVDLPVNEVVAPAIKDQMLSLYPHLLMTDGFFICVLHKKDR</sequence>
<keyword evidence="7 14" id="KW-0489">Methyltransferase</keyword>
<keyword evidence="9 14" id="KW-0949">S-adenosyl-L-methionine</keyword>
<evidence type="ECO:0000313" key="16">
    <source>
        <dbReference type="EMBL" id="GCF95796.1"/>
    </source>
</evidence>
<dbReference type="Gene3D" id="3.30.70.1170">
    <property type="entry name" value="Sun protein, domain 3"/>
    <property type="match status" value="1"/>
</dbReference>
<dbReference type="PROSITE" id="PS51686">
    <property type="entry name" value="SAM_MT_RSMB_NOP"/>
    <property type="match status" value="1"/>
</dbReference>
<evidence type="ECO:0000256" key="9">
    <source>
        <dbReference type="ARBA" id="ARBA00022691"/>
    </source>
</evidence>
<dbReference type="AlphaFoldDB" id="A0A4P5PD29"/>
<dbReference type="Pfam" id="PF01189">
    <property type="entry name" value="Methyltr_RsmB-F"/>
    <property type="match status" value="1"/>
</dbReference>
<keyword evidence="17" id="KW-1185">Reference proteome</keyword>
<dbReference type="InterPro" id="IPR006027">
    <property type="entry name" value="NusB_RsmB_TIM44"/>
</dbReference>
<evidence type="ECO:0000256" key="5">
    <source>
        <dbReference type="ARBA" id="ARBA00022490"/>
    </source>
</evidence>
<evidence type="ECO:0000256" key="11">
    <source>
        <dbReference type="ARBA" id="ARBA00030399"/>
    </source>
</evidence>
<dbReference type="PROSITE" id="PS01153">
    <property type="entry name" value="NOL1_NOP2_SUN"/>
    <property type="match status" value="1"/>
</dbReference>
<dbReference type="Pfam" id="PF22458">
    <property type="entry name" value="RsmF-B_ferredox"/>
    <property type="match status" value="1"/>
</dbReference>
<dbReference type="Pfam" id="PF01029">
    <property type="entry name" value="NusB"/>
    <property type="match status" value="1"/>
</dbReference>
<dbReference type="InterPro" id="IPR023267">
    <property type="entry name" value="RCMT"/>
</dbReference>
<name>A0A4P5PD29_9ENTE</name>
<feature type="binding site" evidence="14">
    <location>
        <begin position="266"/>
        <end position="272"/>
    </location>
    <ligand>
        <name>S-adenosyl-L-methionine</name>
        <dbReference type="ChEBI" id="CHEBI:59789"/>
    </ligand>
</feature>
<dbReference type="PANTHER" id="PTHR22807:SF53">
    <property type="entry name" value="RIBOSOMAL RNA SMALL SUBUNIT METHYLTRANSFERASE B-RELATED"/>
    <property type="match status" value="1"/>
</dbReference>
<comment type="function">
    <text evidence="1">Specifically methylates the cytosine at position 967 (m5C967) of 16S rRNA.</text>
</comment>
<dbReference type="GO" id="GO:0008649">
    <property type="term" value="F:rRNA methyltransferase activity"/>
    <property type="evidence" value="ECO:0007669"/>
    <property type="project" value="InterPro"/>
</dbReference>
<gene>
    <name evidence="16" type="primary">sun</name>
    <name evidence="16" type="ORF">NRIC_36870</name>
</gene>
<keyword evidence="10 14" id="KW-0694">RNA-binding</keyword>
<dbReference type="GO" id="GO:0005737">
    <property type="term" value="C:cytoplasm"/>
    <property type="evidence" value="ECO:0007669"/>
    <property type="project" value="UniProtKB-SubCell"/>
</dbReference>
<dbReference type="FunFam" id="1.10.940.10:FF:000006">
    <property type="entry name" value="16S rRNA (Cytosine(967)-C(5))-methyltransferase RsmB"/>
    <property type="match status" value="1"/>
</dbReference>
<evidence type="ECO:0000256" key="1">
    <source>
        <dbReference type="ARBA" id="ARBA00002724"/>
    </source>
</evidence>
<dbReference type="GO" id="GO:0006355">
    <property type="term" value="P:regulation of DNA-templated transcription"/>
    <property type="evidence" value="ECO:0007669"/>
    <property type="project" value="InterPro"/>
</dbReference>
<organism evidence="16 17">
    <name type="scientific">Enterococcus florum</name>
    <dbReference type="NCBI Taxonomy" id="2480627"/>
    <lineage>
        <taxon>Bacteria</taxon>
        <taxon>Bacillati</taxon>
        <taxon>Bacillota</taxon>
        <taxon>Bacilli</taxon>
        <taxon>Lactobacillales</taxon>
        <taxon>Enterococcaceae</taxon>
        <taxon>Enterococcus</taxon>
    </lineage>
</organism>
<dbReference type="InterPro" id="IPR054728">
    <property type="entry name" value="RsmB-like_ferredoxin"/>
</dbReference>
<comment type="subcellular location">
    <subcellularLocation>
        <location evidence="2">Cytoplasm</location>
    </subcellularLocation>
</comment>
<evidence type="ECO:0000256" key="7">
    <source>
        <dbReference type="ARBA" id="ARBA00022603"/>
    </source>
</evidence>
<accession>A0A4P5PD29</accession>
<feature type="active site" description="Nucleophile" evidence="14">
    <location>
        <position position="390"/>
    </location>
</feature>
<feature type="domain" description="SAM-dependent MTase RsmB/NOP-type" evidence="15">
    <location>
        <begin position="177"/>
        <end position="451"/>
    </location>
</feature>
<dbReference type="InterPro" id="IPR029063">
    <property type="entry name" value="SAM-dependent_MTases_sf"/>
</dbReference>
<comment type="catalytic activity">
    <reaction evidence="13">
        <text>cytidine(967) in 16S rRNA + S-adenosyl-L-methionine = 5-methylcytidine(967) in 16S rRNA + S-adenosyl-L-homocysteine + H(+)</text>
        <dbReference type="Rhea" id="RHEA:42748"/>
        <dbReference type="Rhea" id="RHEA-COMP:10219"/>
        <dbReference type="Rhea" id="RHEA-COMP:10220"/>
        <dbReference type="ChEBI" id="CHEBI:15378"/>
        <dbReference type="ChEBI" id="CHEBI:57856"/>
        <dbReference type="ChEBI" id="CHEBI:59789"/>
        <dbReference type="ChEBI" id="CHEBI:74483"/>
        <dbReference type="ChEBI" id="CHEBI:82748"/>
        <dbReference type="EC" id="2.1.1.176"/>
    </reaction>
</comment>
<proteinExistence type="inferred from homology"/>
<evidence type="ECO:0000256" key="3">
    <source>
        <dbReference type="ARBA" id="ARBA00007494"/>
    </source>
</evidence>
<dbReference type="Proteomes" id="UP000290567">
    <property type="component" value="Unassembled WGS sequence"/>
</dbReference>
<dbReference type="Gene3D" id="1.10.940.10">
    <property type="entry name" value="NusB-like"/>
    <property type="match status" value="1"/>
</dbReference>
<feature type="binding site" evidence="14">
    <location>
        <position position="337"/>
    </location>
    <ligand>
        <name>S-adenosyl-L-methionine</name>
        <dbReference type="ChEBI" id="CHEBI:59789"/>
    </ligand>
</feature>
<feature type="binding site" evidence="14">
    <location>
        <position position="318"/>
    </location>
    <ligand>
        <name>S-adenosyl-L-methionine</name>
        <dbReference type="ChEBI" id="CHEBI:59789"/>
    </ligand>
</feature>